<dbReference type="EMBL" id="CP042243">
    <property type="protein sequence ID" value="QEK11320.1"/>
    <property type="molecule type" value="Genomic_DNA"/>
</dbReference>
<dbReference type="PANTHER" id="PTHR43000">
    <property type="entry name" value="DTDP-D-GLUCOSE 4,6-DEHYDRATASE-RELATED"/>
    <property type="match status" value="1"/>
</dbReference>
<dbReference type="InterPro" id="IPR026390">
    <property type="entry name" value="LegB-like"/>
</dbReference>
<evidence type="ECO:0000313" key="2">
    <source>
        <dbReference type="EMBL" id="QEK11320.1"/>
    </source>
</evidence>
<protein>
    <submittedName>
        <fullName evidence="2">SDR family NAD(P)-dependent oxidoreductase</fullName>
    </submittedName>
</protein>
<dbReference type="InterPro" id="IPR036291">
    <property type="entry name" value="NAD(P)-bd_dom_sf"/>
</dbReference>
<proteinExistence type="predicted"/>
<evidence type="ECO:0000313" key="3">
    <source>
        <dbReference type="Proteomes" id="UP000324646"/>
    </source>
</evidence>
<dbReference type="InterPro" id="IPR045869">
    <property type="entry name" value="Arna-like_SDR_e"/>
</dbReference>
<dbReference type="Pfam" id="PF16363">
    <property type="entry name" value="GDP_Man_Dehyd"/>
    <property type="match status" value="1"/>
</dbReference>
<dbReference type="GO" id="GO:0016831">
    <property type="term" value="F:carboxy-lyase activity"/>
    <property type="evidence" value="ECO:0007669"/>
    <property type="project" value="InterPro"/>
</dbReference>
<organism evidence="2 3">
    <name type="scientific">Crassaminicella thermophila</name>
    <dbReference type="NCBI Taxonomy" id="2599308"/>
    <lineage>
        <taxon>Bacteria</taxon>
        <taxon>Bacillati</taxon>
        <taxon>Bacillota</taxon>
        <taxon>Clostridia</taxon>
        <taxon>Eubacteriales</taxon>
        <taxon>Clostridiaceae</taxon>
        <taxon>Crassaminicella</taxon>
    </lineage>
</organism>
<dbReference type="NCBIfam" id="TIGR04180">
    <property type="entry name" value="EDH_00030"/>
    <property type="match status" value="1"/>
</dbReference>
<dbReference type="InterPro" id="IPR016040">
    <property type="entry name" value="NAD(P)-bd_dom"/>
</dbReference>
<dbReference type="OrthoDB" id="142826at2"/>
<dbReference type="Proteomes" id="UP000324646">
    <property type="component" value="Chromosome"/>
</dbReference>
<reference evidence="2 3" key="1">
    <citation type="submission" date="2019-07" db="EMBL/GenBank/DDBJ databases">
        <title>Complete genome of Crassaminicella thermophila SY095.</title>
        <authorList>
            <person name="Li X."/>
        </authorList>
    </citation>
    <scope>NUCLEOTIDE SEQUENCE [LARGE SCALE GENOMIC DNA]</scope>
    <source>
        <strain evidence="2 3">SY095</strain>
    </source>
</reference>
<sequence length="338" mass="38267">MIYLEVRFVQLKNKKVLITGSEGFIGSHLTERLVELGAKVTALVQYNSFNNWGWIDTLDNRIKKEIEVYTGDIREYDNMAKVIQGRDVVFHLAALIAIPYSYQSPAAYVRTNVEGTLNVMEACRVYGIEKVIHTSTSEVYGTALYVPIDEKHPLQGQSPYSASKIGADKMAESYYRSFNLPVATIRPFNTYGPRQSARAVIPTIISQILAGKKTIKLGALSPTRDFNYVKDTVEGFIKMAEVDESVGQVVNVGTNNEISIGDLVKKIIKLIGKEVTIECEENRLRPEKSEVNRLWCENAKAKEILDWQPKYTLDEGLTETIEWIKENLYCFKTDIYNV</sequence>
<dbReference type="KEGG" id="crs:FQB35_02450"/>
<gene>
    <name evidence="2" type="ORF">FQB35_02450</name>
</gene>
<dbReference type="SUPFAM" id="SSF51735">
    <property type="entry name" value="NAD(P)-binding Rossmann-fold domains"/>
    <property type="match status" value="1"/>
</dbReference>
<dbReference type="AlphaFoldDB" id="A0A5C0SB60"/>
<dbReference type="CDD" id="cd05257">
    <property type="entry name" value="Arna_like_SDR_e"/>
    <property type="match status" value="1"/>
</dbReference>
<accession>A0A5C0SB60</accession>
<name>A0A5C0SB60_CRATE</name>
<keyword evidence="3" id="KW-1185">Reference proteome</keyword>
<feature type="domain" description="NAD(P)-binding" evidence="1">
    <location>
        <begin position="17"/>
        <end position="320"/>
    </location>
</feature>
<evidence type="ECO:0000259" key="1">
    <source>
        <dbReference type="Pfam" id="PF16363"/>
    </source>
</evidence>
<dbReference type="Gene3D" id="3.40.50.720">
    <property type="entry name" value="NAD(P)-binding Rossmann-like Domain"/>
    <property type="match status" value="1"/>
</dbReference>